<evidence type="ECO:0000256" key="1">
    <source>
        <dbReference type="SAM" id="Phobius"/>
    </source>
</evidence>
<keyword evidence="1" id="KW-0812">Transmembrane</keyword>
<dbReference type="Proteomes" id="UP000247569">
    <property type="component" value="Unassembled WGS sequence"/>
</dbReference>
<evidence type="ECO:0000259" key="2">
    <source>
        <dbReference type="Pfam" id="PF04235"/>
    </source>
</evidence>
<evidence type="ECO:0000313" key="3">
    <source>
        <dbReference type="EMBL" id="PXX70825.1"/>
    </source>
</evidence>
<keyword evidence="1" id="KW-1133">Transmembrane helix</keyword>
<protein>
    <recommendedName>
        <fullName evidence="2">DUF418 domain-containing protein</fullName>
    </recommendedName>
</protein>
<dbReference type="PANTHER" id="PTHR30590">
    <property type="entry name" value="INNER MEMBRANE PROTEIN"/>
    <property type="match status" value="1"/>
</dbReference>
<feature type="domain" description="DUF418" evidence="2">
    <location>
        <begin position="224"/>
        <end position="382"/>
    </location>
</feature>
<dbReference type="EMBL" id="QJKF01000001">
    <property type="protein sequence ID" value="PXX70825.1"/>
    <property type="molecule type" value="Genomic_DNA"/>
</dbReference>
<gene>
    <name evidence="3" type="ORF">DFR70_101246</name>
</gene>
<dbReference type="AlphaFoldDB" id="A0A318KD65"/>
<feature type="transmembrane region" description="Helical" evidence="1">
    <location>
        <begin position="20"/>
        <end position="39"/>
    </location>
</feature>
<keyword evidence="4" id="KW-1185">Reference proteome</keyword>
<feature type="transmembrane region" description="Helical" evidence="1">
    <location>
        <begin position="340"/>
        <end position="359"/>
    </location>
</feature>
<dbReference type="InterPro" id="IPR052529">
    <property type="entry name" value="Bact_Transport_Assoc"/>
</dbReference>
<dbReference type="InterPro" id="IPR007349">
    <property type="entry name" value="DUF418"/>
</dbReference>
<feature type="transmembrane region" description="Helical" evidence="1">
    <location>
        <begin position="144"/>
        <end position="162"/>
    </location>
</feature>
<evidence type="ECO:0000313" key="4">
    <source>
        <dbReference type="Proteomes" id="UP000247569"/>
    </source>
</evidence>
<name>A0A318KD65_9NOCA</name>
<dbReference type="Pfam" id="PF04235">
    <property type="entry name" value="DUF418"/>
    <property type="match status" value="1"/>
</dbReference>
<feature type="transmembrane region" description="Helical" evidence="1">
    <location>
        <begin position="70"/>
        <end position="88"/>
    </location>
</feature>
<keyword evidence="1" id="KW-0472">Membrane</keyword>
<sequence length="401" mass="44291">MTGLSVSSRRIAEVDTLRGFALFGILVTNVIFATTLWSFGAAGDDLRLRFDGPIDRVVESLVSALFEGRFYLLFAFLFGYSFTLQIAAAQRAGVSANARLLRRCLALLMIGVAHVFLLWIGDILTLYAFLCLILIPLKRLKPRTAAIGGAVLYVLWCAWGFLPGDHDLQALGDLFDMQRMHDGYNGTFADTFGNQVWLAPAFIALIWFTQGFTAFGMFLIGMAAGKRELFTDRETLRHWAPRVLTGGLAVGLPVSAVTFGDSMGWITEPGFWPGVQELVNPLMTFAYIAGIVWLAQIPRTAQIVGVLAPAGRMAATNYIGQSIVLMVIYTGYGFALVDKIPPAGVIAIALLTYAAQLRFSQWWLRNHRYGPVEWALRAATYLSLPEWKRTEQVSLDSTGRQ</sequence>
<accession>A0A318KD65</accession>
<feature type="transmembrane region" description="Helical" evidence="1">
    <location>
        <begin position="315"/>
        <end position="334"/>
    </location>
</feature>
<dbReference type="PANTHER" id="PTHR30590:SF2">
    <property type="entry name" value="INNER MEMBRANE PROTEIN"/>
    <property type="match status" value="1"/>
</dbReference>
<proteinExistence type="predicted"/>
<feature type="transmembrane region" description="Helical" evidence="1">
    <location>
        <begin position="197"/>
        <end position="222"/>
    </location>
</feature>
<organism evidence="3 4">
    <name type="scientific">Nocardia tenerifensis</name>
    <dbReference type="NCBI Taxonomy" id="228006"/>
    <lineage>
        <taxon>Bacteria</taxon>
        <taxon>Bacillati</taxon>
        <taxon>Actinomycetota</taxon>
        <taxon>Actinomycetes</taxon>
        <taxon>Mycobacteriales</taxon>
        <taxon>Nocardiaceae</taxon>
        <taxon>Nocardia</taxon>
    </lineage>
</organism>
<comment type="caution">
    <text evidence="3">The sequence shown here is derived from an EMBL/GenBank/DDBJ whole genome shotgun (WGS) entry which is preliminary data.</text>
</comment>
<reference evidence="3 4" key="1">
    <citation type="submission" date="2018-05" db="EMBL/GenBank/DDBJ databases">
        <title>Genomic Encyclopedia of Type Strains, Phase IV (KMG-IV): sequencing the most valuable type-strain genomes for metagenomic binning, comparative biology and taxonomic classification.</title>
        <authorList>
            <person name="Goeker M."/>
        </authorList>
    </citation>
    <scope>NUCLEOTIDE SEQUENCE [LARGE SCALE GENOMIC DNA]</scope>
    <source>
        <strain evidence="3 4">DSM 44704</strain>
    </source>
</reference>
<feature type="transmembrane region" description="Helical" evidence="1">
    <location>
        <begin position="108"/>
        <end position="137"/>
    </location>
</feature>
<dbReference type="OrthoDB" id="9807744at2"/>
<dbReference type="RefSeq" id="WP_040741544.1">
    <property type="nucleotide sequence ID" value="NZ_QJKF01000001.1"/>
</dbReference>
<feature type="transmembrane region" description="Helical" evidence="1">
    <location>
        <begin position="243"/>
        <end position="266"/>
    </location>
</feature>